<dbReference type="GO" id="GO:0035485">
    <property type="term" value="F:adenine/guanine mispair binding"/>
    <property type="evidence" value="ECO:0007669"/>
    <property type="project" value="TreeGrafter"/>
</dbReference>
<sequence length="356" mass="39708">MKHEIPDRAPATIADDLLTWFDRHGRHDLPWQHPRTPYRVWVAEIMLQQTQVTTVIDYFQAFMARFPDVETLAAAPSDDVMAHWAGLGYYARARNLHAAAQQVVGEYDGVFPRDVETLMTLPGIGRSTAGAVVAQAFGIWAPILDGNAKRVIARLAGITAAPGSAAYEKPLWQLAERYTPHERVTDYTQAIMDLGATLCTRRRPNCPACPLAATCVACIDGLQVDIPAPRKKRARPQRETTMLVIEDEAGRLLLEKRPPTGIWGGLWSLPEIEAGADIAEVCRERFGIEAAPGSALAPIEHGFTHFLLTLHARRVQYRRTVRIMDGDFAWYRRDERPGLPAPIVRLLDSPQLKLNL</sequence>
<comment type="cofactor">
    <cofactor evidence="14">
        <name>[4Fe-4S] cluster</name>
        <dbReference type="ChEBI" id="CHEBI:49883"/>
    </cofactor>
    <text evidence="14">Binds 1 [4Fe-4S] cluster.</text>
</comment>
<dbReference type="Gene3D" id="1.10.340.30">
    <property type="entry name" value="Hypothetical protein, domain 2"/>
    <property type="match status" value="1"/>
</dbReference>
<feature type="domain" description="HhH-GPD" evidence="15">
    <location>
        <begin position="46"/>
        <end position="197"/>
    </location>
</feature>
<dbReference type="InterPro" id="IPR003265">
    <property type="entry name" value="HhH-GPD_domain"/>
</dbReference>
<dbReference type="AlphaFoldDB" id="A0A084IK39"/>
<evidence type="ECO:0000256" key="13">
    <source>
        <dbReference type="ARBA" id="ARBA00023295"/>
    </source>
</evidence>
<evidence type="ECO:0000313" key="17">
    <source>
        <dbReference type="Proteomes" id="UP000028302"/>
    </source>
</evidence>
<dbReference type="Pfam" id="PF14815">
    <property type="entry name" value="NUDIX_4"/>
    <property type="match status" value="1"/>
</dbReference>
<keyword evidence="7" id="KW-0479">Metal-binding</keyword>
<dbReference type="SUPFAM" id="SSF48150">
    <property type="entry name" value="DNA-glycosylase"/>
    <property type="match status" value="1"/>
</dbReference>
<dbReference type="EC" id="3.2.2.31" evidence="4 14"/>
<dbReference type="EMBL" id="APNK01000017">
    <property type="protein sequence ID" value="KEZ77073.1"/>
    <property type="molecule type" value="Genomic_DNA"/>
</dbReference>
<evidence type="ECO:0000256" key="12">
    <source>
        <dbReference type="ARBA" id="ARBA00023204"/>
    </source>
</evidence>
<dbReference type="GO" id="GO:0051539">
    <property type="term" value="F:4 iron, 4 sulfur cluster binding"/>
    <property type="evidence" value="ECO:0007669"/>
    <property type="project" value="UniProtKB-UniRule"/>
</dbReference>
<dbReference type="FunFam" id="1.10.340.30:FF:000002">
    <property type="entry name" value="Adenine DNA glycosylase"/>
    <property type="match status" value="1"/>
</dbReference>
<reference evidence="16 17" key="1">
    <citation type="submission" date="2013-03" db="EMBL/GenBank/DDBJ databases">
        <title>Salinisphaera hydrothermalis C41B8 Genome Sequencing.</title>
        <authorList>
            <person name="Li C."/>
            <person name="Lai Q."/>
            <person name="Shao Z."/>
        </authorList>
    </citation>
    <scope>NUCLEOTIDE SEQUENCE [LARGE SCALE GENOMIC DNA]</scope>
    <source>
        <strain evidence="16 17">C41B8</strain>
    </source>
</reference>
<comment type="similarity">
    <text evidence="3 14">Belongs to the Nth/MutY family.</text>
</comment>
<gene>
    <name evidence="16" type="ORF">C41B8_11503</name>
</gene>
<organism evidence="16 17">
    <name type="scientific">Salinisphaera hydrothermalis (strain C41B8)</name>
    <dbReference type="NCBI Taxonomy" id="1304275"/>
    <lineage>
        <taxon>Bacteria</taxon>
        <taxon>Pseudomonadati</taxon>
        <taxon>Pseudomonadota</taxon>
        <taxon>Gammaproteobacteria</taxon>
        <taxon>Salinisphaerales</taxon>
        <taxon>Salinisphaeraceae</taxon>
        <taxon>Salinisphaera</taxon>
    </lineage>
</organism>
<evidence type="ECO:0000256" key="5">
    <source>
        <dbReference type="ARBA" id="ARBA00022023"/>
    </source>
</evidence>
<comment type="caution">
    <text evidence="16">The sequence shown here is derived from an EMBL/GenBank/DDBJ whole genome shotgun (WGS) entry which is preliminary data.</text>
</comment>
<evidence type="ECO:0000256" key="4">
    <source>
        <dbReference type="ARBA" id="ARBA00012045"/>
    </source>
</evidence>
<dbReference type="InterPro" id="IPR005760">
    <property type="entry name" value="A/G_AdeGlyc_MutY"/>
</dbReference>
<proteinExistence type="inferred from homology"/>
<evidence type="ECO:0000256" key="6">
    <source>
        <dbReference type="ARBA" id="ARBA00022485"/>
    </source>
</evidence>
<dbReference type="GO" id="GO:0000701">
    <property type="term" value="F:purine-specific mismatch base pair DNA N-glycosylase activity"/>
    <property type="evidence" value="ECO:0007669"/>
    <property type="project" value="UniProtKB-EC"/>
</dbReference>
<evidence type="ECO:0000256" key="7">
    <source>
        <dbReference type="ARBA" id="ARBA00022723"/>
    </source>
</evidence>
<dbReference type="PANTHER" id="PTHR42944">
    <property type="entry name" value="ADENINE DNA GLYCOSYLASE"/>
    <property type="match status" value="1"/>
</dbReference>
<dbReference type="PANTHER" id="PTHR42944:SF1">
    <property type="entry name" value="ADENINE DNA GLYCOSYLASE"/>
    <property type="match status" value="1"/>
</dbReference>
<dbReference type="InterPro" id="IPR011257">
    <property type="entry name" value="DNA_glycosylase"/>
</dbReference>
<dbReference type="InterPro" id="IPR000445">
    <property type="entry name" value="HhH_motif"/>
</dbReference>
<keyword evidence="8 14" id="KW-0227">DNA damage</keyword>
<keyword evidence="12" id="KW-0234">DNA repair</keyword>
<evidence type="ECO:0000256" key="9">
    <source>
        <dbReference type="ARBA" id="ARBA00022801"/>
    </source>
</evidence>
<dbReference type="STRING" id="1304275.C41B8_11503"/>
<keyword evidence="11" id="KW-0411">Iron-sulfur</keyword>
<keyword evidence="6" id="KW-0004">4Fe-4S</keyword>
<keyword evidence="17" id="KW-1185">Reference proteome</keyword>
<dbReference type="PATRIC" id="fig|1304275.5.peg.2344"/>
<dbReference type="Pfam" id="PF00633">
    <property type="entry name" value="HHH"/>
    <property type="match status" value="1"/>
</dbReference>
<evidence type="ECO:0000256" key="2">
    <source>
        <dbReference type="ARBA" id="ARBA00002933"/>
    </source>
</evidence>
<protein>
    <recommendedName>
        <fullName evidence="5 14">Adenine DNA glycosylase</fullName>
        <ecNumber evidence="4 14">3.2.2.31</ecNumber>
    </recommendedName>
</protein>
<name>A0A084IK39_SALHC</name>
<dbReference type="PROSITE" id="PS01155">
    <property type="entry name" value="ENDONUCLEASE_III_2"/>
    <property type="match status" value="1"/>
</dbReference>
<dbReference type="InterPro" id="IPR015797">
    <property type="entry name" value="NUDIX_hydrolase-like_dom_sf"/>
</dbReference>
<evidence type="ECO:0000256" key="3">
    <source>
        <dbReference type="ARBA" id="ARBA00008343"/>
    </source>
</evidence>
<dbReference type="InterPro" id="IPR023170">
    <property type="entry name" value="HhH_base_excis_C"/>
</dbReference>
<dbReference type="GO" id="GO:0032357">
    <property type="term" value="F:oxidized purine DNA binding"/>
    <property type="evidence" value="ECO:0007669"/>
    <property type="project" value="TreeGrafter"/>
</dbReference>
<evidence type="ECO:0000313" key="16">
    <source>
        <dbReference type="EMBL" id="KEZ77073.1"/>
    </source>
</evidence>
<dbReference type="Gene3D" id="3.90.79.10">
    <property type="entry name" value="Nucleoside Triphosphate Pyrophosphohydrolase"/>
    <property type="match status" value="1"/>
</dbReference>
<evidence type="ECO:0000256" key="1">
    <source>
        <dbReference type="ARBA" id="ARBA00000843"/>
    </source>
</evidence>
<accession>A0A084IK39</accession>
<dbReference type="Gene3D" id="1.10.1670.10">
    <property type="entry name" value="Helix-hairpin-Helix base-excision DNA repair enzymes (C-terminal)"/>
    <property type="match status" value="1"/>
</dbReference>
<keyword evidence="9" id="KW-0378">Hydrolase</keyword>
<dbReference type="eggNOG" id="COG1194">
    <property type="taxonomic scope" value="Bacteria"/>
</dbReference>
<dbReference type="Pfam" id="PF00730">
    <property type="entry name" value="HhH-GPD"/>
    <property type="match status" value="1"/>
</dbReference>
<dbReference type="GO" id="GO:0006298">
    <property type="term" value="P:mismatch repair"/>
    <property type="evidence" value="ECO:0007669"/>
    <property type="project" value="TreeGrafter"/>
</dbReference>
<dbReference type="SMART" id="SM00478">
    <property type="entry name" value="ENDO3c"/>
    <property type="match status" value="1"/>
</dbReference>
<keyword evidence="13 14" id="KW-0326">Glycosidase</keyword>
<dbReference type="NCBIfam" id="TIGR01084">
    <property type="entry name" value="mutY"/>
    <property type="match status" value="1"/>
</dbReference>
<dbReference type="Proteomes" id="UP000028302">
    <property type="component" value="Unassembled WGS sequence"/>
</dbReference>
<dbReference type="InterPro" id="IPR044298">
    <property type="entry name" value="MIG/MutY"/>
</dbReference>
<dbReference type="SUPFAM" id="SSF55811">
    <property type="entry name" value="Nudix"/>
    <property type="match status" value="1"/>
</dbReference>
<evidence type="ECO:0000256" key="8">
    <source>
        <dbReference type="ARBA" id="ARBA00022763"/>
    </source>
</evidence>
<dbReference type="InterPro" id="IPR029119">
    <property type="entry name" value="MutY_C"/>
</dbReference>
<keyword evidence="10 14" id="KW-0408">Iron</keyword>
<evidence type="ECO:0000259" key="15">
    <source>
        <dbReference type="SMART" id="SM00478"/>
    </source>
</evidence>
<evidence type="ECO:0000256" key="10">
    <source>
        <dbReference type="ARBA" id="ARBA00023004"/>
    </source>
</evidence>
<comment type="catalytic activity">
    <reaction evidence="1 14">
        <text>Hydrolyzes free adenine bases from 7,8-dihydro-8-oxoguanine:adenine mismatched double-stranded DNA, leaving an apurinic site.</text>
        <dbReference type="EC" id="3.2.2.31"/>
    </reaction>
</comment>
<comment type="function">
    <text evidence="2">Adenine glycosylase active on G-A mispairs. MutY also corrects error-prone DNA synthesis past GO lesions which are due to the oxidatively damaged form of guanine: 7,8-dihydro-8-oxoguanine (8-oxo-dGTP).</text>
</comment>
<dbReference type="InterPro" id="IPR004036">
    <property type="entry name" value="Endonuclease-III-like_CS2"/>
</dbReference>
<dbReference type="CDD" id="cd00056">
    <property type="entry name" value="ENDO3c"/>
    <property type="match status" value="1"/>
</dbReference>
<evidence type="ECO:0000256" key="14">
    <source>
        <dbReference type="RuleBase" id="RU365096"/>
    </source>
</evidence>
<dbReference type="CDD" id="cd03431">
    <property type="entry name" value="NUDIX_DNA_Glycosylase_C-MutY"/>
    <property type="match status" value="1"/>
</dbReference>
<dbReference type="RefSeq" id="WP_037338207.1">
    <property type="nucleotide sequence ID" value="NZ_APNK01000017.1"/>
</dbReference>
<dbReference type="GO" id="GO:0006284">
    <property type="term" value="P:base-excision repair"/>
    <property type="evidence" value="ECO:0007669"/>
    <property type="project" value="UniProtKB-UniRule"/>
</dbReference>
<evidence type="ECO:0000256" key="11">
    <source>
        <dbReference type="ARBA" id="ARBA00023014"/>
    </source>
</evidence>
<dbReference type="OrthoDB" id="9802365at2"/>
<dbReference type="GO" id="GO:0034039">
    <property type="term" value="F:8-oxo-7,8-dihydroguanine DNA N-glycosylase activity"/>
    <property type="evidence" value="ECO:0007669"/>
    <property type="project" value="TreeGrafter"/>
</dbReference>
<dbReference type="GO" id="GO:0046872">
    <property type="term" value="F:metal ion binding"/>
    <property type="evidence" value="ECO:0007669"/>
    <property type="project" value="UniProtKB-UniRule"/>
</dbReference>